<dbReference type="GO" id="GO:0008237">
    <property type="term" value="F:metallopeptidase activity"/>
    <property type="evidence" value="ECO:0007669"/>
    <property type="project" value="UniProtKB-KW"/>
</dbReference>
<evidence type="ECO:0000313" key="5">
    <source>
        <dbReference type="EMBL" id="AMX00243.1"/>
    </source>
</evidence>
<reference evidence="6" key="2">
    <citation type="submission" date="2016-03" db="EMBL/GenBank/DDBJ databases">
        <authorList>
            <person name="Seldin L."/>
        </authorList>
    </citation>
    <scope>NUCLEOTIDE SEQUENCE [LARGE SCALE GENOMIC DNA]</scope>
    <source>
        <strain evidence="6">PP9</strain>
    </source>
</reference>
<dbReference type="KEGG" id="rst:ATY39_12990"/>
<proteinExistence type="predicted"/>
<dbReference type="InterPro" id="IPR007343">
    <property type="entry name" value="Uncharacterised_pept_Zn_put"/>
</dbReference>
<comment type="subcellular location">
    <subcellularLocation>
        <location evidence="1">Membrane</location>
        <topology evidence="1">Single-pass membrane protein</topology>
    </subcellularLocation>
</comment>
<dbReference type="OrthoDB" id="9774900at2"/>
<dbReference type="PANTHER" id="PTHR30168">
    <property type="entry name" value="PUTATIVE MEMBRANE PROTEIN YPFJ"/>
    <property type="match status" value="1"/>
</dbReference>
<evidence type="ECO:0000256" key="3">
    <source>
        <dbReference type="ARBA" id="ARBA00022989"/>
    </source>
</evidence>
<dbReference type="GO" id="GO:0016020">
    <property type="term" value="C:membrane"/>
    <property type="evidence" value="ECO:0007669"/>
    <property type="project" value="UniProtKB-SubCell"/>
</dbReference>
<evidence type="ECO:0000256" key="2">
    <source>
        <dbReference type="ARBA" id="ARBA00022692"/>
    </source>
</evidence>
<sequence length="282" mass="30957">MDWKGRRESKNVEDRRGMSGPAVVGGGLGGIGIIIVIIYTLLGGNPQDILNTDTQAPQSQSTGYKSTAEEDELADFVKVVLADTEDVWTDVFAKEGKTYKDPTLVLFTNSVQTKCGNMSTAVGPFYCPGDQKLYIDLSFYQELKNQFKAPGDFAMAYVVAHEVGHHVQYLLGTSSKVSALEQRASKAEANRLSVKLELQADYYAGVWAHYVQGEGYLDKGDFKEALTAANAIGDDTLEKKAQGYAVPETFTHGTSAQRMKWLERGYKYGTIEDGDTFNAKDL</sequence>
<dbReference type="EMBL" id="CP014806">
    <property type="protein sequence ID" value="AMX00243.1"/>
    <property type="molecule type" value="Genomic_DNA"/>
</dbReference>
<dbReference type="STRING" id="241244.ATY39_12990"/>
<dbReference type="Proteomes" id="UP000076021">
    <property type="component" value="Chromosome"/>
</dbReference>
<gene>
    <name evidence="5" type="ORF">ATY39_12990</name>
</gene>
<name>A0A143HET6_9BACL</name>
<dbReference type="PANTHER" id="PTHR30168:SF0">
    <property type="entry name" value="INNER MEMBRANE PROTEIN"/>
    <property type="match status" value="1"/>
</dbReference>
<evidence type="ECO:0000256" key="1">
    <source>
        <dbReference type="ARBA" id="ARBA00004167"/>
    </source>
</evidence>
<dbReference type="AlphaFoldDB" id="A0A143HET6"/>
<keyword evidence="3" id="KW-1133">Transmembrane helix</keyword>
<evidence type="ECO:0000256" key="4">
    <source>
        <dbReference type="ARBA" id="ARBA00023136"/>
    </source>
</evidence>
<reference evidence="5 6" key="1">
    <citation type="journal article" date="2016" name="Genome Announc.">
        <title>Whole-Genome Sequence of Rummeliibacillus stabekisii Strain PP9 Isolated from Antarctic Soil.</title>
        <authorList>
            <person name="da Mota F.F."/>
            <person name="Vollu R.E."/>
            <person name="Jurelevicius D."/>
            <person name="Seldin L."/>
        </authorList>
    </citation>
    <scope>NUCLEOTIDE SEQUENCE [LARGE SCALE GENOMIC DNA]</scope>
    <source>
        <strain evidence="5 6">PP9</strain>
    </source>
</reference>
<protein>
    <submittedName>
        <fullName evidence="5">Metalloprotease</fullName>
    </submittedName>
</protein>
<keyword evidence="4" id="KW-0472">Membrane</keyword>
<evidence type="ECO:0000313" key="6">
    <source>
        <dbReference type="Proteomes" id="UP000076021"/>
    </source>
</evidence>
<keyword evidence="2" id="KW-0812">Transmembrane</keyword>
<organism evidence="5 6">
    <name type="scientific">Rummeliibacillus stabekisii</name>
    <dbReference type="NCBI Taxonomy" id="241244"/>
    <lineage>
        <taxon>Bacteria</taxon>
        <taxon>Bacillati</taxon>
        <taxon>Bacillota</taxon>
        <taxon>Bacilli</taxon>
        <taxon>Bacillales</taxon>
        <taxon>Caryophanaceae</taxon>
        <taxon>Rummeliibacillus</taxon>
    </lineage>
</organism>
<keyword evidence="5" id="KW-0482">Metalloprotease</keyword>
<keyword evidence="5" id="KW-0645">Protease</keyword>
<keyword evidence="6" id="KW-1185">Reference proteome</keyword>
<dbReference type="GO" id="GO:0006508">
    <property type="term" value="P:proteolysis"/>
    <property type="evidence" value="ECO:0007669"/>
    <property type="project" value="UniProtKB-KW"/>
</dbReference>
<dbReference type="RefSeq" id="WP_066790415.1">
    <property type="nucleotide sequence ID" value="NZ_BJVD01000007.1"/>
</dbReference>
<accession>A0A143HET6</accession>
<dbReference type="Pfam" id="PF04228">
    <property type="entry name" value="Zn_peptidase"/>
    <property type="match status" value="1"/>
</dbReference>
<keyword evidence="5" id="KW-0378">Hydrolase</keyword>